<feature type="region of interest" description="Disordered" evidence="1">
    <location>
        <begin position="545"/>
        <end position="586"/>
    </location>
</feature>
<proteinExistence type="predicted"/>
<keyword evidence="3" id="KW-1185">Reference proteome</keyword>
<accession>A0A401SK07</accession>
<dbReference type="Proteomes" id="UP000287033">
    <property type="component" value="Unassembled WGS sequence"/>
</dbReference>
<feature type="compositionally biased region" description="Polar residues" evidence="1">
    <location>
        <begin position="939"/>
        <end position="950"/>
    </location>
</feature>
<feature type="region of interest" description="Disordered" evidence="1">
    <location>
        <begin position="15"/>
        <end position="91"/>
    </location>
</feature>
<feature type="compositionally biased region" description="Polar residues" evidence="1">
    <location>
        <begin position="131"/>
        <end position="144"/>
    </location>
</feature>
<evidence type="ECO:0008006" key="4">
    <source>
        <dbReference type="Google" id="ProtNLM"/>
    </source>
</evidence>
<organism evidence="2 3">
    <name type="scientific">Chiloscyllium punctatum</name>
    <name type="common">Brownbanded bambooshark</name>
    <name type="synonym">Hemiscyllium punctatum</name>
    <dbReference type="NCBI Taxonomy" id="137246"/>
    <lineage>
        <taxon>Eukaryota</taxon>
        <taxon>Metazoa</taxon>
        <taxon>Chordata</taxon>
        <taxon>Craniata</taxon>
        <taxon>Vertebrata</taxon>
        <taxon>Chondrichthyes</taxon>
        <taxon>Elasmobranchii</taxon>
        <taxon>Galeomorphii</taxon>
        <taxon>Galeoidea</taxon>
        <taxon>Orectolobiformes</taxon>
        <taxon>Hemiscylliidae</taxon>
        <taxon>Chiloscyllium</taxon>
    </lineage>
</organism>
<feature type="compositionally biased region" description="Basic and acidic residues" evidence="1">
    <location>
        <begin position="360"/>
        <end position="376"/>
    </location>
</feature>
<sequence length="1071" mass="117399">MGCAPSHSEIIQHLAKNTLRPLKKSTAQGSADRTHTETQTHSVSGGSGNSDSDSFENGQENAIQLRGEGDQHNTERSYGQNLPDLAVPARTPKLYNEETKREELAAGTKVAVSEVTVSQKYVPWEFAGQKQHPQSDSNSAQQPTRSRKQKCRQTPKQVKSTKQKEKSHSRSVDEEKVDFPTSMVNAHQAVYAYLNPSLSKYDAVLHLIEQAAQTQLILQQMVSFLTLRFEEVNCILQEIAGEGERLVKDVGAQLAWPAGIGAPQEQPDLLQQLLLYTVNKMQATNGTVTSLTTSALQEACRYLRSATDTFQNRLMVKQGVDERLQKMIVQLEACARQQSHSKPRDTALHSEDSGIGGETDSMKEYWNPEKCGRRTSSDSNAHLLSRDSHPHPSRLQETLSHITVCTSKSYDTAVDHQLKGTFYSTHEEKVSSSVSVSTSQYAQIQNRSFGSFESLTSTDCEALIRTESVDFCSLGEDEEEETISDIIVNGTPQRPWSSPPESEAVRSIPKRMDIPENEEMTIKMKDAISGKIQFVPINPGSNAWSDEEGKLRPVRPSTAKGGKTRVIKKRRSKSAESLKSKAEDPTLLELQRTQKDLSRRLEKMLQPKSENSKGGFEQGKMPAMPKLPISLPGTGQTVPSNKLKASLHSNFSILPSQEKMHLRKIPAGSCYQTQTQNQTDTQTQVLQTQNQNHTQAQTQDQIQNHAHRQTEDQAQDQSQESQTQTQTQTGAQILAEEKQVTSCPTHIRKQRTGVQGLITTFSQRSAGLTTRDAPLTPPTFDLETRSRVAELGPAPVPAGTGGRGPITSGSRKLQPGDQPWPQYKIINLRYAGASCSPQENGTTECPPKPSRPGPSTEREAEANSCIDKAAAPAKLSQHFSSSQSCRAAVGSPAPNPSPPDSRKAFLTTTLPSRNLYLPAGYTTPSASRKRWPNMIWGSEQPNLPATQDELSSPVSPPPVSIKPPGLATGILPPSLMTGTLLPGHPVHRQPPSPPVHRQPPSLPVHRQPSSPPNRLSATSSATSEPTLHSIGLDGNFEKDDDPWTRPCVSEMRGASRSISHPELCIVGQGLQ</sequence>
<feature type="region of interest" description="Disordered" evidence="1">
    <location>
        <begin position="835"/>
        <end position="862"/>
    </location>
</feature>
<dbReference type="EMBL" id="BEZZ01000321">
    <property type="protein sequence ID" value="GCC30721.1"/>
    <property type="molecule type" value="Genomic_DNA"/>
</dbReference>
<feature type="region of interest" description="Disordered" evidence="1">
    <location>
        <begin position="335"/>
        <end position="394"/>
    </location>
</feature>
<feature type="region of interest" description="Disordered" evidence="1">
    <location>
        <begin position="937"/>
        <end position="1056"/>
    </location>
</feature>
<dbReference type="OrthoDB" id="8954214at2759"/>
<feature type="region of interest" description="Disordered" evidence="1">
    <location>
        <begin position="876"/>
        <end position="905"/>
    </location>
</feature>
<feature type="compositionally biased region" description="Basic and acidic residues" evidence="1">
    <location>
        <begin position="162"/>
        <end position="176"/>
    </location>
</feature>
<feature type="compositionally biased region" description="Low complexity" evidence="1">
    <location>
        <begin position="715"/>
        <end position="729"/>
    </location>
</feature>
<gene>
    <name evidence="2" type="ORF">chiPu_0009175</name>
</gene>
<feature type="compositionally biased region" description="Pro residues" evidence="1">
    <location>
        <begin position="988"/>
        <end position="1002"/>
    </location>
</feature>
<protein>
    <recommendedName>
        <fullName evidence="4">Photoreceptor cilium actin regulator</fullName>
    </recommendedName>
</protein>
<dbReference type="AlphaFoldDB" id="A0A401SK07"/>
<feature type="region of interest" description="Disordered" evidence="1">
    <location>
        <begin position="681"/>
        <end position="729"/>
    </location>
</feature>
<dbReference type="Pfam" id="PF15449">
    <property type="entry name" value="Retinal"/>
    <property type="match status" value="2"/>
</dbReference>
<feature type="region of interest" description="Disordered" evidence="1">
    <location>
        <begin position="126"/>
        <end position="176"/>
    </location>
</feature>
<name>A0A401SK07_CHIPU</name>
<dbReference type="PANTHER" id="PTHR22017:SF0">
    <property type="entry name" value="PHOTORECEPTOR CILIUM ACTIN REGULATOR"/>
    <property type="match status" value="1"/>
</dbReference>
<dbReference type="InterPro" id="IPR029352">
    <property type="entry name" value="PCARE"/>
</dbReference>
<feature type="region of interest" description="Disordered" evidence="1">
    <location>
        <begin position="600"/>
        <end position="641"/>
    </location>
</feature>
<feature type="compositionally biased region" description="Basic residues" evidence="1">
    <location>
        <begin position="562"/>
        <end position="572"/>
    </location>
</feature>
<dbReference type="STRING" id="137246.A0A401SK07"/>
<evidence type="ECO:0000313" key="2">
    <source>
        <dbReference type="EMBL" id="GCC30721.1"/>
    </source>
</evidence>
<comment type="caution">
    <text evidence="2">The sequence shown here is derived from an EMBL/GenBank/DDBJ whole genome shotgun (WGS) entry which is preliminary data.</text>
</comment>
<dbReference type="PANTHER" id="PTHR22017">
    <property type="entry name" value="PHOTORECEPTOR CILIUM ACTIN REGULATOR"/>
    <property type="match status" value="1"/>
</dbReference>
<evidence type="ECO:0000313" key="3">
    <source>
        <dbReference type="Proteomes" id="UP000287033"/>
    </source>
</evidence>
<feature type="compositionally biased region" description="Polar residues" evidence="1">
    <location>
        <begin position="1012"/>
        <end position="1026"/>
    </location>
</feature>
<feature type="compositionally biased region" description="Basic and acidic residues" evidence="1">
    <location>
        <begin position="573"/>
        <end position="584"/>
    </location>
</feature>
<evidence type="ECO:0000256" key="1">
    <source>
        <dbReference type="SAM" id="MobiDB-lite"/>
    </source>
</evidence>
<feature type="compositionally biased region" description="Basic residues" evidence="1">
    <location>
        <begin position="145"/>
        <end position="161"/>
    </location>
</feature>
<reference evidence="2 3" key="1">
    <citation type="journal article" date="2018" name="Nat. Ecol. Evol.">
        <title>Shark genomes provide insights into elasmobranch evolution and the origin of vertebrates.</title>
        <authorList>
            <person name="Hara Y"/>
            <person name="Yamaguchi K"/>
            <person name="Onimaru K"/>
            <person name="Kadota M"/>
            <person name="Koyanagi M"/>
            <person name="Keeley SD"/>
            <person name="Tatsumi K"/>
            <person name="Tanaka K"/>
            <person name="Motone F"/>
            <person name="Kageyama Y"/>
            <person name="Nozu R"/>
            <person name="Adachi N"/>
            <person name="Nishimura O"/>
            <person name="Nakagawa R"/>
            <person name="Tanegashima C"/>
            <person name="Kiyatake I"/>
            <person name="Matsumoto R"/>
            <person name="Murakumo K"/>
            <person name="Nishida K"/>
            <person name="Terakita A"/>
            <person name="Kuratani S"/>
            <person name="Sato K"/>
            <person name="Hyodo S Kuraku.S."/>
        </authorList>
    </citation>
    <scope>NUCLEOTIDE SEQUENCE [LARGE SCALE GENOMIC DNA]</scope>
</reference>
<feature type="compositionally biased region" description="Basic and acidic residues" evidence="1">
    <location>
        <begin position="342"/>
        <end position="352"/>
    </location>
</feature>
<feature type="compositionally biased region" description="Low complexity" evidence="1">
    <location>
        <begin position="681"/>
        <end position="704"/>
    </location>
</feature>
<feature type="region of interest" description="Disordered" evidence="1">
    <location>
        <begin position="791"/>
        <end position="818"/>
    </location>
</feature>